<dbReference type="Pfam" id="PF03319">
    <property type="entry name" value="EutN_CcmL"/>
    <property type="match status" value="1"/>
</dbReference>
<evidence type="ECO:0000256" key="2">
    <source>
        <dbReference type="ARBA" id="ARBA00024446"/>
    </source>
</evidence>
<dbReference type="InterPro" id="IPR036677">
    <property type="entry name" value="EutN_CcmL_sf"/>
</dbReference>
<dbReference type="Gene3D" id="2.40.50.220">
    <property type="entry name" value="EutN/Ccml"/>
    <property type="match status" value="1"/>
</dbReference>
<dbReference type="PANTHER" id="PTHR36539:SF1">
    <property type="entry name" value="BACTERIAL MICROCOMPARTMENT SHELL VERTEX PROTEIN EUTN"/>
    <property type="match status" value="1"/>
</dbReference>
<dbReference type="AlphaFoldDB" id="A0A1F5AAE8"/>
<dbReference type="PROSITE" id="PS51932">
    <property type="entry name" value="BMV"/>
    <property type="match status" value="1"/>
</dbReference>
<evidence type="ECO:0000256" key="1">
    <source>
        <dbReference type="ARBA" id="ARBA00024322"/>
    </source>
</evidence>
<proteinExistence type="predicted"/>
<dbReference type="SUPFAM" id="SSF159133">
    <property type="entry name" value="EutN/CcmL-like"/>
    <property type="match status" value="1"/>
</dbReference>
<reference evidence="3 4" key="1">
    <citation type="journal article" date="2016" name="Nat. Commun.">
        <title>Thousands of microbial genomes shed light on interconnected biogeochemical processes in an aquifer system.</title>
        <authorList>
            <person name="Anantharaman K."/>
            <person name="Brown C.T."/>
            <person name="Hug L.A."/>
            <person name="Sharon I."/>
            <person name="Castelle C.J."/>
            <person name="Probst A.J."/>
            <person name="Thomas B.C."/>
            <person name="Singh A."/>
            <person name="Wilkins M.J."/>
            <person name="Karaoz U."/>
            <person name="Brodie E.L."/>
            <person name="Williams K.H."/>
            <person name="Hubbard S.S."/>
            <person name="Banfield J.F."/>
        </authorList>
    </citation>
    <scope>NUCLEOTIDE SEQUENCE [LARGE SCALE GENOMIC DNA]</scope>
</reference>
<dbReference type="Proteomes" id="UP000177701">
    <property type="component" value="Unassembled WGS sequence"/>
</dbReference>
<accession>A0A1F5AAE8</accession>
<gene>
    <name evidence="3" type="ORF">A2V47_01885</name>
</gene>
<dbReference type="CDD" id="cd01614">
    <property type="entry name" value="EutN_CcmL"/>
    <property type="match status" value="1"/>
</dbReference>
<evidence type="ECO:0000313" key="3">
    <source>
        <dbReference type="EMBL" id="OGD15512.1"/>
    </source>
</evidence>
<keyword evidence="2" id="KW-1283">Bacterial microcompartment</keyword>
<sequence length="95" mass="10196">MIFGKIAGTVVSTQIDEGIKGKKCLLVQTCNHKGEIGGNYLVAVDLVGAGVEEIVIISQGSSARQTEITHQKPVDCVIVGIVDMVEERNKIVFKK</sequence>
<organism evidence="3 4">
    <name type="scientific">Candidatus Sediminicultor quintus</name>
    <dbReference type="NCBI Taxonomy" id="1797291"/>
    <lineage>
        <taxon>Bacteria</taxon>
        <taxon>Pseudomonadati</taxon>
        <taxon>Atribacterota</taxon>
        <taxon>Candidatus Phoenicimicrobiia</taxon>
        <taxon>Candidatus Pheonicimicrobiales</taxon>
        <taxon>Candidatus Phoenicimicrobiaceae</taxon>
        <taxon>Candidatus Sediminicultor</taxon>
    </lineage>
</organism>
<dbReference type="PANTHER" id="PTHR36539">
    <property type="entry name" value="ETHANOLAMINE UTILIZATION PROTEIN EUTN"/>
    <property type="match status" value="1"/>
</dbReference>
<protein>
    <submittedName>
        <fullName evidence="3">Ethanolamine utilization protein EutN</fullName>
    </submittedName>
</protein>
<dbReference type="EMBL" id="MEYH01000054">
    <property type="protein sequence ID" value="OGD15512.1"/>
    <property type="molecule type" value="Genomic_DNA"/>
</dbReference>
<dbReference type="InterPro" id="IPR004992">
    <property type="entry name" value="EutN_CcmL"/>
</dbReference>
<dbReference type="GO" id="GO:0031469">
    <property type="term" value="C:bacterial microcompartment"/>
    <property type="evidence" value="ECO:0007669"/>
    <property type="project" value="UniProtKB-SubCell"/>
</dbReference>
<comment type="caution">
    <text evidence="3">The sequence shown here is derived from an EMBL/GenBank/DDBJ whole genome shotgun (WGS) entry which is preliminary data.</text>
</comment>
<evidence type="ECO:0000313" key="4">
    <source>
        <dbReference type="Proteomes" id="UP000177701"/>
    </source>
</evidence>
<comment type="subcellular location">
    <subcellularLocation>
        <location evidence="1">Bacterial microcompartment</location>
    </subcellularLocation>
</comment>
<name>A0A1F5AAE8_9BACT</name>
<dbReference type="STRING" id="1797291.A2V47_01885"/>